<keyword evidence="4" id="KW-0805">Transcription regulation</keyword>
<dbReference type="Pfam" id="PF00486">
    <property type="entry name" value="Trans_reg_C"/>
    <property type="match status" value="1"/>
</dbReference>
<dbReference type="RefSeq" id="WP_323333586.1">
    <property type="nucleotide sequence ID" value="NZ_JAYFSI010000011.1"/>
</dbReference>
<keyword evidence="12" id="KW-1185">Reference proteome</keyword>
<comment type="subcellular location">
    <subcellularLocation>
        <location evidence="1">Cytoplasm</location>
    </subcellularLocation>
</comment>
<feature type="domain" description="OmpR/PhoB-type" evidence="10">
    <location>
        <begin position="130"/>
        <end position="228"/>
    </location>
</feature>
<keyword evidence="3" id="KW-0902">Two-component regulatory system</keyword>
<keyword evidence="6" id="KW-0804">Transcription</keyword>
<dbReference type="PROSITE" id="PS50110">
    <property type="entry name" value="RESPONSE_REGULATORY"/>
    <property type="match status" value="1"/>
</dbReference>
<evidence type="ECO:0000256" key="4">
    <source>
        <dbReference type="ARBA" id="ARBA00023015"/>
    </source>
</evidence>
<evidence type="ECO:0000256" key="5">
    <source>
        <dbReference type="ARBA" id="ARBA00023125"/>
    </source>
</evidence>
<evidence type="ECO:0000259" key="10">
    <source>
        <dbReference type="PROSITE" id="PS51755"/>
    </source>
</evidence>
<evidence type="ECO:0000256" key="2">
    <source>
        <dbReference type="ARBA" id="ARBA00022553"/>
    </source>
</evidence>
<evidence type="ECO:0000256" key="7">
    <source>
        <dbReference type="PROSITE-ProRule" id="PRU00169"/>
    </source>
</evidence>
<evidence type="ECO:0000313" key="12">
    <source>
        <dbReference type="Proteomes" id="UP001304298"/>
    </source>
</evidence>
<evidence type="ECO:0000256" key="3">
    <source>
        <dbReference type="ARBA" id="ARBA00023012"/>
    </source>
</evidence>
<organism evidence="11 12">
    <name type="scientific">Amycolatopsis heterodermiae</name>
    <dbReference type="NCBI Taxonomy" id="3110235"/>
    <lineage>
        <taxon>Bacteria</taxon>
        <taxon>Bacillati</taxon>
        <taxon>Actinomycetota</taxon>
        <taxon>Actinomycetes</taxon>
        <taxon>Pseudonocardiales</taxon>
        <taxon>Pseudonocardiaceae</taxon>
        <taxon>Amycolatopsis</taxon>
    </lineage>
</organism>
<evidence type="ECO:0000256" key="1">
    <source>
        <dbReference type="ARBA" id="ARBA00004496"/>
    </source>
</evidence>
<evidence type="ECO:0000256" key="6">
    <source>
        <dbReference type="ARBA" id="ARBA00023163"/>
    </source>
</evidence>
<name>A0ABU5RI18_9PSEU</name>
<dbReference type="CDD" id="cd17574">
    <property type="entry name" value="REC_OmpR"/>
    <property type="match status" value="1"/>
</dbReference>
<feature type="DNA-binding region" description="OmpR/PhoB-type" evidence="8">
    <location>
        <begin position="130"/>
        <end position="228"/>
    </location>
</feature>
<dbReference type="Proteomes" id="UP001304298">
    <property type="component" value="Unassembled WGS sequence"/>
</dbReference>
<evidence type="ECO:0000256" key="8">
    <source>
        <dbReference type="PROSITE-ProRule" id="PRU01091"/>
    </source>
</evidence>
<feature type="modified residue" description="4-aspartylphosphate" evidence="7">
    <location>
        <position position="53"/>
    </location>
</feature>
<dbReference type="SMART" id="SM00448">
    <property type="entry name" value="REC"/>
    <property type="match status" value="1"/>
</dbReference>
<accession>A0ABU5RI18</accession>
<evidence type="ECO:0000259" key="9">
    <source>
        <dbReference type="PROSITE" id="PS50110"/>
    </source>
</evidence>
<dbReference type="InterPro" id="IPR039420">
    <property type="entry name" value="WalR-like"/>
</dbReference>
<protein>
    <submittedName>
        <fullName evidence="11">Response regulator transcription factor</fullName>
    </submittedName>
</protein>
<sequence length="229" mass="25354">MPHRVLLADDDRAIRESLVRALDLEGYHVTEVTDGVSALATARKDDFDVLILDVMMPGVDGLGVCRVLRAEGDQTPILMLTARVETADRVAGLDAGADDYLPKPFELDELLARLRALLRRTTADAGTAPPRTLRLGELAVDPAARRVWWRGTEISLSKTEFDLLELLVRNAGIVLDRTTIYQRIWGYEFGSESKNLAVYIGYLRRKLDQAGATELIHTVRGVGYAVRPA</sequence>
<dbReference type="Gene3D" id="1.10.10.10">
    <property type="entry name" value="Winged helix-like DNA-binding domain superfamily/Winged helix DNA-binding domain"/>
    <property type="match status" value="1"/>
</dbReference>
<keyword evidence="5 8" id="KW-0238">DNA-binding</keyword>
<reference evidence="11 12" key="1">
    <citation type="submission" date="2023-12" db="EMBL/GenBank/DDBJ databases">
        <title>Amycolatopsis sp. V23-08.</title>
        <authorList>
            <person name="Somphong A."/>
        </authorList>
    </citation>
    <scope>NUCLEOTIDE SEQUENCE [LARGE SCALE GENOMIC DNA]</scope>
    <source>
        <strain evidence="11 12">V23-08</strain>
    </source>
</reference>
<proteinExistence type="predicted"/>
<dbReference type="InterPro" id="IPR011006">
    <property type="entry name" value="CheY-like_superfamily"/>
</dbReference>
<gene>
    <name evidence="11" type="ORF">VA596_37260</name>
</gene>
<feature type="domain" description="Response regulatory" evidence="9">
    <location>
        <begin position="4"/>
        <end position="118"/>
    </location>
</feature>
<dbReference type="PROSITE" id="PS51755">
    <property type="entry name" value="OMPR_PHOB"/>
    <property type="match status" value="1"/>
</dbReference>
<dbReference type="Gene3D" id="3.40.50.2300">
    <property type="match status" value="1"/>
</dbReference>
<dbReference type="SMART" id="SM00862">
    <property type="entry name" value="Trans_reg_C"/>
    <property type="match status" value="1"/>
</dbReference>
<dbReference type="PANTHER" id="PTHR48111:SF22">
    <property type="entry name" value="REGULATOR OF RPOS"/>
    <property type="match status" value="1"/>
</dbReference>
<dbReference type="CDD" id="cd00383">
    <property type="entry name" value="trans_reg_C"/>
    <property type="match status" value="1"/>
</dbReference>
<dbReference type="Gene3D" id="6.10.250.690">
    <property type="match status" value="1"/>
</dbReference>
<evidence type="ECO:0000313" key="11">
    <source>
        <dbReference type="EMBL" id="MEA5365229.1"/>
    </source>
</evidence>
<dbReference type="PANTHER" id="PTHR48111">
    <property type="entry name" value="REGULATOR OF RPOS"/>
    <property type="match status" value="1"/>
</dbReference>
<dbReference type="EMBL" id="JAYFSI010000011">
    <property type="protein sequence ID" value="MEA5365229.1"/>
    <property type="molecule type" value="Genomic_DNA"/>
</dbReference>
<keyword evidence="2 7" id="KW-0597">Phosphoprotein</keyword>
<dbReference type="InterPro" id="IPR001867">
    <property type="entry name" value="OmpR/PhoB-type_DNA-bd"/>
</dbReference>
<dbReference type="Pfam" id="PF00072">
    <property type="entry name" value="Response_reg"/>
    <property type="match status" value="1"/>
</dbReference>
<dbReference type="InterPro" id="IPR001789">
    <property type="entry name" value="Sig_transdc_resp-reg_receiver"/>
</dbReference>
<dbReference type="InterPro" id="IPR036388">
    <property type="entry name" value="WH-like_DNA-bd_sf"/>
</dbReference>
<dbReference type="SUPFAM" id="SSF52172">
    <property type="entry name" value="CheY-like"/>
    <property type="match status" value="1"/>
</dbReference>
<comment type="caution">
    <text evidence="11">The sequence shown here is derived from an EMBL/GenBank/DDBJ whole genome shotgun (WGS) entry which is preliminary data.</text>
</comment>